<dbReference type="PRINTS" id="PR00954">
    <property type="entry name" value="FLGMOTORFLIG"/>
</dbReference>
<dbReference type="InterPro" id="IPR011002">
    <property type="entry name" value="FliG_a-hlx"/>
</dbReference>
<evidence type="ECO:0000256" key="2">
    <source>
        <dbReference type="ARBA" id="ARBA00004515"/>
    </source>
</evidence>
<keyword evidence="16" id="KW-1185">Reference proteome</keyword>
<evidence type="ECO:0000259" key="14">
    <source>
        <dbReference type="Pfam" id="PF14842"/>
    </source>
</evidence>
<evidence type="ECO:0000256" key="7">
    <source>
        <dbReference type="ARBA" id="ARBA00022779"/>
    </source>
</evidence>
<dbReference type="Pfam" id="PF14842">
    <property type="entry name" value="FliG_N"/>
    <property type="match status" value="1"/>
</dbReference>
<comment type="similarity">
    <text evidence="3 11">Belongs to the FliG family.</text>
</comment>
<keyword evidence="5 11" id="KW-1003">Cell membrane</keyword>
<evidence type="ECO:0000256" key="5">
    <source>
        <dbReference type="ARBA" id="ARBA00022475"/>
    </source>
</evidence>
<evidence type="ECO:0000256" key="9">
    <source>
        <dbReference type="ARBA" id="ARBA00023143"/>
    </source>
</evidence>
<dbReference type="InterPro" id="IPR023087">
    <property type="entry name" value="Flg_Motor_Flig_C"/>
</dbReference>
<dbReference type="PANTHER" id="PTHR30534">
    <property type="entry name" value="FLAGELLAR MOTOR SWITCH PROTEIN FLIG"/>
    <property type="match status" value="1"/>
</dbReference>
<evidence type="ECO:0000256" key="4">
    <source>
        <dbReference type="ARBA" id="ARBA00021870"/>
    </source>
</evidence>
<keyword evidence="9 11" id="KW-0975">Bacterial flagellum</keyword>
<dbReference type="NCBIfam" id="TIGR00207">
    <property type="entry name" value="fliG"/>
    <property type="match status" value="1"/>
</dbReference>
<dbReference type="SUPFAM" id="SSF48029">
    <property type="entry name" value="FliG"/>
    <property type="match status" value="2"/>
</dbReference>
<dbReference type="GO" id="GO:0071973">
    <property type="term" value="P:bacterial-type flagellum-dependent cell motility"/>
    <property type="evidence" value="ECO:0007669"/>
    <property type="project" value="InterPro"/>
</dbReference>
<gene>
    <name evidence="15" type="primary">fliG</name>
    <name evidence="15" type="ORF">F6R98_03835</name>
</gene>
<evidence type="ECO:0000259" key="13">
    <source>
        <dbReference type="Pfam" id="PF14841"/>
    </source>
</evidence>
<sequence>MIDGVQKSAILMLTIGQDDAAEVIKFLQPKEVQKLGEVMAGMRSVMQDQMEEVIFDFDSQVKGLVPLTVDADDFIRGVLTQALGEDKAASMLHRIMGGGSDVSGIEGLKWMDPAAVAELINNEHPQVIATILVHLERFHACEILTHLNERLRNDVILRIVTLEGIQPFALRELNEVMTKLLTNSGGMRKWEMGGTRAVAEILNFIAPSDTERGLIQHIREYDEDLAQKVIDEMFVFDDLVDFDDRSMQIIIREVPQDALLIALKGAPPELREKVFKNMSQRAAAAMREELDLMGPVRISDVTARQRDILVIVRRLVDEDQVIMPRQGLEDGYV</sequence>
<dbReference type="KEGG" id="mmob:F6R98_03835"/>
<dbReference type="AlphaFoldDB" id="A0A5Q0BI73"/>
<evidence type="ECO:0000256" key="11">
    <source>
        <dbReference type="PIRNR" id="PIRNR003161"/>
    </source>
</evidence>
<dbReference type="GO" id="GO:0005886">
    <property type="term" value="C:plasma membrane"/>
    <property type="evidence" value="ECO:0007669"/>
    <property type="project" value="UniProtKB-SubCell"/>
</dbReference>
<dbReference type="OrthoDB" id="9780302at2"/>
<accession>A0A5Q0BI73</accession>
<dbReference type="InterPro" id="IPR028263">
    <property type="entry name" value="FliG_N"/>
</dbReference>
<proteinExistence type="inferred from homology"/>
<keyword evidence="8 11" id="KW-0472">Membrane</keyword>
<dbReference type="Pfam" id="PF01706">
    <property type="entry name" value="FliG_C"/>
    <property type="match status" value="1"/>
</dbReference>
<dbReference type="InterPro" id="IPR032779">
    <property type="entry name" value="FliG_M"/>
</dbReference>
<keyword evidence="11" id="KW-0997">Cell inner membrane</keyword>
<feature type="domain" description="Flagellar motor switch protein FliG N-terminal" evidence="14">
    <location>
        <begin position="3"/>
        <end position="98"/>
    </location>
</feature>
<feature type="domain" description="Flagellar motor switch protein FliG middle" evidence="13">
    <location>
        <begin position="113"/>
        <end position="185"/>
    </location>
</feature>
<dbReference type="Proteomes" id="UP000325755">
    <property type="component" value="Chromosome"/>
</dbReference>
<keyword evidence="15" id="KW-0966">Cell projection</keyword>
<evidence type="ECO:0000313" key="16">
    <source>
        <dbReference type="Proteomes" id="UP000325755"/>
    </source>
</evidence>
<evidence type="ECO:0000256" key="1">
    <source>
        <dbReference type="ARBA" id="ARBA00004117"/>
    </source>
</evidence>
<keyword evidence="15" id="KW-0282">Flagellum</keyword>
<evidence type="ECO:0000256" key="6">
    <source>
        <dbReference type="ARBA" id="ARBA00022500"/>
    </source>
</evidence>
<name>A0A5Q0BI73_9GAMM</name>
<keyword evidence="7 11" id="KW-0283">Flagellar rotation</keyword>
<dbReference type="GO" id="GO:0006935">
    <property type="term" value="P:chemotaxis"/>
    <property type="evidence" value="ECO:0007669"/>
    <property type="project" value="UniProtKB-KW"/>
</dbReference>
<dbReference type="EMBL" id="CP044205">
    <property type="protein sequence ID" value="QFY41867.1"/>
    <property type="molecule type" value="Genomic_DNA"/>
</dbReference>
<keyword evidence="6 11" id="KW-0145">Chemotaxis</keyword>
<evidence type="ECO:0000259" key="12">
    <source>
        <dbReference type="Pfam" id="PF01706"/>
    </source>
</evidence>
<dbReference type="InterPro" id="IPR000090">
    <property type="entry name" value="Flg_Motor_Flig"/>
</dbReference>
<evidence type="ECO:0000256" key="8">
    <source>
        <dbReference type="ARBA" id="ARBA00023136"/>
    </source>
</evidence>
<dbReference type="RefSeq" id="WP_153247850.1">
    <property type="nucleotide sequence ID" value="NZ_CP044205.1"/>
</dbReference>
<comment type="function">
    <text evidence="10 11">FliG is one of three proteins (FliG, FliN, FliM) that forms the rotor-mounted switch complex (C ring), located at the base of the basal body. This complex interacts with the CheY and CheZ chemotaxis proteins, in addition to contacting components of the motor that determine the direction of flagellar rotation.</text>
</comment>
<comment type="subcellular location">
    <subcellularLocation>
        <location evidence="1 11">Bacterial flagellum basal body</location>
    </subcellularLocation>
    <subcellularLocation>
        <location evidence="2 11">Cell inner membrane</location>
        <topology evidence="2 11">Peripheral membrane protein</topology>
        <orientation evidence="2 11">Cytoplasmic side</orientation>
    </subcellularLocation>
</comment>
<organism evidence="15 16">
    <name type="scientific">Candidatus Methylospira mobilis</name>
    <dbReference type="NCBI Taxonomy" id="1808979"/>
    <lineage>
        <taxon>Bacteria</taxon>
        <taxon>Pseudomonadati</taxon>
        <taxon>Pseudomonadota</taxon>
        <taxon>Gammaproteobacteria</taxon>
        <taxon>Methylococcales</taxon>
        <taxon>Methylococcaceae</taxon>
        <taxon>Candidatus Methylospira</taxon>
    </lineage>
</organism>
<protein>
    <recommendedName>
        <fullName evidence="4 11">Flagellar motor switch protein FliG</fullName>
    </recommendedName>
</protein>
<dbReference type="FunCoup" id="A0A5Q0BI73">
    <property type="interactions" value="98"/>
</dbReference>
<dbReference type="Gene3D" id="1.10.220.30">
    <property type="match status" value="3"/>
</dbReference>
<keyword evidence="15" id="KW-0969">Cilium</keyword>
<dbReference type="Pfam" id="PF14841">
    <property type="entry name" value="FliG_M"/>
    <property type="match status" value="1"/>
</dbReference>
<dbReference type="GO" id="GO:0009425">
    <property type="term" value="C:bacterial-type flagellum basal body"/>
    <property type="evidence" value="ECO:0007669"/>
    <property type="project" value="UniProtKB-SubCell"/>
</dbReference>
<dbReference type="PANTHER" id="PTHR30534:SF0">
    <property type="entry name" value="FLAGELLAR MOTOR SWITCH PROTEIN FLIG"/>
    <property type="match status" value="1"/>
</dbReference>
<evidence type="ECO:0000256" key="10">
    <source>
        <dbReference type="ARBA" id="ARBA00025598"/>
    </source>
</evidence>
<evidence type="ECO:0000256" key="3">
    <source>
        <dbReference type="ARBA" id="ARBA00010299"/>
    </source>
</evidence>
<dbReference type="PIRSF" id="PIRSF003161">
    <property type="entry name" value="FliG"/>
    <property type="match status" value="1"/>
</dbReference>
<dbReference type="GO" id="GO:0003774">
    <property type="term" value="F:cytoskeletal motor activity"/>
    <property type="evidence" value="ECO:0007669"/>
    <property type="project" value="InterPro"/>
</dbReference>
<evidence type="ECO:0000313" key="15">
    <source>
        <dbReference type="EMBL" id="QFY41867.1"/>
    </source>
</evidence>
<feature type="domain" description="Flagellar motor switch protein FliG C-terminal" evidence="12">
    <location>
        <begin position="217"/>
        <end position="322"/>
    </location>
</feature>
<dbReference type="InParanoid" id="A0A5Q0BI73"/>
<reference evidence="15 16" key="1">
    <citation type="submission" date="2019-09" db="EMBL/GenBank/DDBJ databases">
        <title>Ecophysiology of the spiral-shaped methanotroph Methylospira mobilis as revealed by the complete genome sequence.</title>
        <authorList>
            <person name="Oshkin I.Y."/>
            <person name="Dedysh S.N."/>
            <person name="Miroshnikov K."/>
            <person name="Danilova O.V."/>
            <person name="Hakobyan A."/>
            <person name="Liesack W."/>
        </authorList>
    </citation>
    <scope>NUCLEOTIDE SEQUENCE [LARGE SCALE GENOMIC DNA]</scope>
    <source>
        <strain evidence="15 16">Shm1</strain>
    </source>
</reference>